<dbReference type="Proteomes" id="UP000287872">
    <property type="component" value="Unassembled WGS sequence"/>
</dbReference>
<keyword evidence="2" id="KW-1185">Reference proteome</keyword>
<name>A0A401UID0_9CLOT</name>
<sequence length="59" mass="6958">MNKSTISKNYNTNLGGITTGFAFFENKNLLSRYRRKPLYLCNNSLSNDLYYFLILNKRI</sequence>
<gene>
    <name evidence="1" type="ORF">Ctaglu_08420</name>
</gene>
<dbReference type="AlphaFoldDB" id="A0A401UID0"/>
<evidence type="ECO:0000313" key="1">
    <source>
        <dbReference type="EMBL" id="GCD09219.1"/>
    </source>
</evidence>
<organism evidence="1 2">
    <name type="scientific">Clostridium tagluense</name>
    <dbReference type="NCBI Taxonomy" id="360422"/>
    <lineage>
        <taxon>Bacteria</taxon>
        <taxon>Bacillati</taxon>
        <taxon>Bacillota</taxon>
        <taxon>Clostridia</taxon>
        <taxon>Eubacteriales</taxon>
        <taxon>Clostridiaceae</taxon>
        <taxon>Clostridium</taxon>
    </lineage>
</organism>
<reference evidence="1 2" key="1">
    <citation type="submission" date="2018-11" db="EMBL/GenBank/DDBJ databases">
        <title>Genome sequencing and assembly of Clostridium tagluense strain A121.</title>
        <authorList>
            <person name="Murakami T."/>
            <person name="Segawa T."/>
            <person name="Shcherbakova V.A."/>
            <person name="Mori H."/>
            <person name="Yoshimura Y."/>
        </authorList>
    </citation>
    <scope>NUCLEOTIDE SEQUENCE [LARGE SCALE GENOMIC DNA]</scope>
    <source>
        <strain evidence="1 2">A121</strain>
    </source>
</reference>
<proteinExistence type="predicted"/>
<evidence type="ECO:0000313" key="2">
    <source>
        <dbReference type="Proteomes" id="UP000287872"/>
    </source>
</evidence>
<dbReference type="EMBL" id="BHYK01000004">
    <property type="protein sequence ID" value="GCD09219.1"/>
    <property type="molecule type" value="Genomic_DNA"/>
</dbReference>
<protein>
    <submittedName>
        <fullName evidence="1">Uncharacterized protein</fullName>
    </submittedName>
</protein>
<comment type="caution">
    <text evidence="1">The sequence shown here is derived from an EMBL/GenBank/DDBJ whole genome shotgun (WGS) entry which is preliminary data.</text>
</comment>
<accession>A0A401UID0</accession>